<dbReference type="Pfam" id="PF00208">
    <property type="entry name" value="ELFV_dehydrog"/>
    <property type="match status" value="1"/>
</dbReference>
<dbReference type="PROSITE" id="PS00074">
    <property type="entry name" value="GLFV_DEHYDROGENASE"/>
    <property type="match status" value="1"/>
</dbReference>
<evidence type="ECO:0000256" key="3">
    <source>
        <dbReference type="ARBA" id="ARBA00023002"/>
    </source>
</evidence>
<dbReference type="InterPro" id="IPR006096">
    <property type="entry name" value="Glu/Leu/Phe/Val/Trp_DH_C"/>
</dbReference>
<dbReference type="GO" id="GO:0000166">
    <property type="term" value="F:nucleotide binding"/>
    <property type="evidence" value="ECO:0007669"/>
    <property type="project" value="UniProtKB-KW"/>
</dbReference>
<organism evidence="10 11">
    <name type="scientific">Natrarchaeobius chitinivorans</name>
    <dbReference type="NCBI Taxonomy" id="1679083"/>
    <lineage>
        <taxon>Archaea</taxon>
        <taxon>Methanobacteriati</taxon>
        <taxon>Methanobacteriota</taxon>
        <taxon>Stenosarchaea group</taxon>
        <taxon>Halobacteria</taxon>
        <taxon>Halobacteriales</taxon>
        <taxon>Natrialbaceae</taxon>
        <taxon>Natrarchaeobius</taxon>
    </lineage>
</organism>
<gene>
    <name evidence="10" type="ORF">EA473_04435</name>
</gene>
<feature type="site" description="Important for catalysis" evidence="7">
    <location>
        <position position="146"/>
    </location>
</feature>
<dbReference type="RefSeq" id="WP_124194437.1">
    <property type="nucleotide sequence ID" value="NZ_REGA01000002.1"/>
</dbReference>
<proteinExistence type="inferred from homology"/>
<evidence type="ECO:0000313" key="10">
    <source>
        <dbReference type="EMBL" id="RQG97315.1"/>
    </source>
</evidence>
<dbReference type="InterPro" id="IPR006095">
    <property type="entry name" value="Glu/Leu/Phe/Val/Trp_DH"/>
</dbReference>
<dbReference type="GO" id="GO:0004352">
    <property type="term" value="F:glutamate dehydrogenase (NAD+) activity"/>
    <property type="evidence" value="ECO:0007669"/>
    <property type="project" value="TreeGrafter"/>
</dbReference>
<evidence type="ECO:0000313" key="11">
    <source>
        <dbReference type="Proteomes" id="UP000282323"/>
    </source>
</evidence>
<dbReference type="Gene3D" id="3.40.50.10860">
    <property type="entry name" value="Leucine Dehydrogenase, chain A, domain 1"/>
    <property type="match status" value="1"/>
</dbReference>
<comment type="similarity">
    <text evidence="1 4 8">Belongs to the Glu/Leu/Phe/Val dehydrogenases family.</text>
</comment>
<evidence type="ECO:0000256" key="5">
    <source>
        <dbReference type="PIRSR" id="PIRSR000185-1"/>
    </source>
</evidence>
<feature type="binding site" evidence="6">
    <location>
        <position position="350"/>
    </location>
    <ligand>
        <name>substrate</name>
    </ligand>
</feature>
<dbReference type="EMBL" id="REGA01000002">
    <property type="protein sequence ID" value="RQG97315.1"/>
    <property type="molecule type" value="Genomic_DNA"/>
</dbReference>
<evidence type="ECO:0000256" key="8">
    <source>
        <dbReference type="RuleBase" id="RU004417"/>
    </source>
</evidence>
<feature type="active site" description="Proton donor" evidence="5">
    <location>
        <position position="106"/>
    </location>
</feature>
<keyword evidence="11" id="KW-1185">Reference proteome</keyword>
<keyword evidence="6" id="KW-0520">NAD</keyword>
<dbReference type="Gene3D" id="3.40.50.720">
    <property type="entry name" value="NAD(P)-binding Rossmann-like Domain"/>
    <property type="match status" value="1"/>
</dbReference>
<dbReference type="CDD" id="cd01076">
    <property type="entry name" value="NAD_bind_1_Glu_DH"/>
    <property type="match status" value="1"/>
</dbReference>
<dbReference type="PANTHER" id="PTHR11606:SF13">
    <property type="entry name" value="GLUTAMATE DEHYDROGENASE 1, MITOCHONDRIAL"/>
    <property type="match status" value="1"/>
</dbReference>
<dbReference type="GO" id="GO:0006538">
    <property type="term" value="P:L-glutamate catabolic process"/>
    <property type="evidence" value="ECO:0007669"/>
    <property type="project" value="TreeGrafter"/>
</dbReference>
<dbReference type="PANTHER" id="PTHR11606">
    <property type="entry name" value="GLUTAMATE DEHYDROGENASE"/>
    <property type="match status" value="1"/>
</dbReference>
<evidence type="ECO:0000256" key="1">
    <source>
        <dbReference type="ARBA" id="ARBA00006382"/>
    </source>
</evidence>
<feature type="binding site" evidence="6">
    <location>
        <position position="221"/>
    </location>
    <ligand>
        <name>NAD(+)</name>
        <dbReference type="ChEBI" id="CHEBI:57540"/>
    </ligand>
</feature>
<dbReference type="InterPro" id="IPR033524">
    <property type="entry name" value="Glu/Leu/Phe/Val_DH_AS"/>
</dbReference>
<dbReference type="PRINTS" id="PR00082">
    <property type="entry name" value="GLFDHDRGNASE"/>
</dbReference>
<protein>
    <recommendedName>
        <fullName evidence="4">Glutamate dehydrogenase</fullName>
    </recommendedName>
</protein>
<feature type="binding site" evidence="6">
    <location>
        <position position="70"/>
    </location>
    <ligand>
        <name>substrate</name>
    </ligand>
</feature>
<dbReference type="InterPro" id="IPR033922">
    <property type="entry name" value="NAD_bind_Glu_DH"/>
</dbReference>
<keyword evidence="6" id="KW-0547">Nucleotide-binding</keyword>
<comment type="subunit">
    <text evidence="2">Homohexamer.</text>
</comment>
<evidence type="ECO:0000256" key="2">
    <source>
        <dbReference type="ARBA" id="ARBA00011643"/>
    </source>
</evidence>
<comment type="caution">
    <text evidence="10">The sequence shown here is derived from an EMBL/GenBank/DDBJ whole genome shotgun (WGS) entry which is preliminary data.</text>
</comment>
<feature type="binding site" evidence="6">
    <location>
        <position position="94"/>
    </location>
    <ligand>
        <name>substrate</name>
    </ligand>
</feature>
<accession>A0A3N6PH83</accession>
<dbReference type="OrthoDB" id="6425at2157"/>
<dbReference type="InterPro" id="IPR046346">
    <property type="entry name" value="Aminoacid_DH-like_N_sf"/>
</dbReference>
<evidence type="ECO:0000256" key="4">
    <source>
        <dbReference type="PIRNR" id="PIRNR000185"/>
    </source>
</evidence>
<name>A0A3N6PH83_NATCH</name>
<dbReference type="Proteomes" id="UP000282323">
    <property type="component" value="Unassembled WGS sequence"/>
</dbReference>
<sequence>MAGEINPFASLQSQIDEAATYLDVDDDVIERLKHPERVLETNLTVELDDGSLERFKAFRAQFNGDRGPYKGGIRYHPQVSRDEVKALSGWMTYKTAIVDIPLGGGKGGIVVDPADYSETELERLTRTFATELTPIIGEDKDIPAPDVNTGQREMNWIKDTYETLENTTEPGVITGKNLASGGSEGRVEATGRSTVIAAREAFDYLDKDLEGATVAVQGYGNAGWIAAKLIDEMGATVVAASDSSGGIYNADGFDPVAAKTHKNETGSVVGYPEADEEITNEDVLTLDVDLLIPAALENAIDGGLAEDVEADVISEAANGPLTPEADRVLEDEDVFVIPDILANAGGVTVSYFEWVQNRQRFYWSEQKVNAELEETIVDAFDALVDAIEENELDNPRTGAYVVAIQRVANAFGEAGSFP</sequence>
<reference evidence="10 11" key="1">
    <citation type="submission" date="2018-10" db="EMBL/GenBank/DDBJ databases">
        <title>Natrarchaeobius chitinivorans gen. nov., sp. nov., and Natrarchaeobius haloalkaliphilus sp. nov., alkaliphilic, chitin-utilizing haloarchaea from hypersaline alkaline lakes.</title>
        <authorList>
            <person name="Sorokin D.Y."/>
            <person name="Elcheninov A.G."/>
            <person name="Kostrikina N.A."/>
            <person name="Bale N.J."/>
            <person name="Sinninghe Damste J.S."/>
            <person name="Khijniak T.V."/>
            <person name="Kublanov I.V."/>
            <person name="Toshchakov S.V."/>
        </authorList>
    </citation>
    <scope>NUCLEOTIDE SEQUENCE [LARGE SCALE GENOMIC DNA]</scope>
    <source>
        <strain evidence="10 11">AArcht4T</strain>
    </source>
</reference>
<dbReference type="AlphaFoldDB" id="A0A3N6PH83"/>
<evidence type="ECO:0000259" key="9">
    <source>
        <dbReference type="SMART" id="SM00839"/>
    </source>
</evidence>
<dbReference type="InterPro" id="IPR014362">
    <property type="entry name" value="Glu_DH"/>
</dbReference>
<dbReference type="InterPro" id="IPR036291">
    <property type="entry name" value="NAD(P)-bd_dom_sf"/>
</dbReference>
<feature type="binding site" evidence="6">
    <location>
        <position position="190"/>
    </location>
    <ligand>
        <name>NAD(+)</name>
        <dbReference type="ChEBI" id="CHEBI:57540"/>
    </ligand>
</feature>
<feature type="domain" description="Glutamate/phenylalanine/leucine/valine/L-tryptophan dehydrogenase C-terminal" evidence="9">
    <location>
        <begin position="183"/>
        <end position="415"/>
    </location>
</feature>
<dbReference type="InterPro" id="IPR006097">
    <property type="entry name" value="Glu/Leu/Phe/Val/Trp_DH_dimer"/>
</dbReference>
<evidence type="ECO:0000256" key="6">
    <source>
        <dbReference type="PIRSR" id="PIRSR000185-2"/>
    </source>
</evidence>
<dbReference type="PIRSF" id="PIRSF000185">
    <property type="entry name" value="Glu_DH"/>
    <property type="match status" value="1"/>
</dbReference>
<dbReference type="SUPFAM" id="SSF51735">
    <property type="entry name" value="NAD(P)-binding Rossmann-fold domains"/>
    <property type="match status" value="1"/>
</dbReference>
<evidence type="ECO:0000256" key="7">
    <source>
        <dbReference type="PIRSR" id="PIRSR000185-3"/>
    </source>
</evidence>
<dbReference type="Pfam" id="PF02812">
    <property type="entry name" value="ELFV_dehydrog_N"/>
    <property type="match status" value="1"/>
</dbReference>
<dbReference type="SMART" id="SM00839">
    <property type="entry name" value="ELFV_dehydrog"/>
    <property type="match status" value="1"/>
</dbReference>
<keyword evidence="3 4" id="KW-0560">Oxidoreductase</keyword>
<dbReference type="SUPFAM" id="SSF53223">
    <property type="entry name" value="Aminoacid dehydrogenase-like, N-terminal domain"/>
    <property type="match status" value="1"/>
</dbReference>